<keyword evidence="2" id="KW-1185">Reference proteome</keyword>
<sequence>APPGLETLLLGLNEMKEYYLLFEYSSYIKTVSIKDLQKGWAGYSNRLSKAPPGNAFSEALYKNNIDISYNHLSAKTIEELKNVVNAKILQLSFGILNHICNSHVTFLN</sequence>
<evidence type="ECO:0000313" key="2">
    <source>
        <dbReference type="Proteomes" id="UP000789901"/>
    </source>
</evidence>
<comment type="caution">
    <text evidence="1">The sequence shown here is derived from an EMBL/GenBank/DDBJ whole genome shotgun (WGS) entry which is preliminary data.</text>
</comment>
<feature type="non-terminal residue" evidence="1">
    <location>
        <position position="108"/>
    </location>
</feature>
<accession>A0ABN7WQZ4</accession>
<gene>
    <name evidence="1" type="ORF">GMARGA_LOCUS33837</name>
</gene>
<dbReference type="EMBL" id="CAJVQB010057486">
    <property type="protein sequence ID" value="CAG8838171.1"/>
    <property type="molecule type" value="Genomic_DNA"/>
</dbReference>
<name>A0ABN7WQZ4_GIGMA</name>
<dbReference type="Proteomes" id="UP000789901">
    <property type="component" value="Unassembled WGS sequence"/>
</dbReference>
<evidence type="ECO:0000313" key="1">
    <source>
        <dbReference type="EMBL" id="CAG8838171.1"/>
    </source>
</evidence>
<reference evidence="1 2" key="1">
    <citation type="submission" date="2021-06" db="EMBL/GenBank/DDBJ databases">
        <authorList>
            <person name="Kallberg Y."/>
            <person name="Tangrot J."/>
            <person name="Rosling A."/>
        </authorList>
    </citation>
    <scope>NUCLEOTIDE SEQUENCE [LARGE SCALE GENOMIC DNA]</scope>
    <source>
        <strain evidence="1 2">120-4 pot B 10/14</strain>
    </source>
</reference>
<organism evidence="1 2">
    <name type="scientific">Gigaspora margarita</name>
    <dbReference type="NCBI Taxonomy" id="4874"/>
    <lineage>
        <taxon>Eukaryota</taxon>
        <taxon>Fungi</taxon>
        <taxon>Fungi incertae sedis</taxon>
        <taxon>Mucoromycota</taxon>
        <taxon>Glomeromycotina</taxon>
        <taxon>Glomeromycetes</taxon>
        <taxon>Diversisporales</taxon>
        <taxon>Gigasporaceae</taxon>
        <taxon>Gigaspora</taxon>
    </lineage>
</organism>
<protein>
    <submittedName>
        <fullName evidence="1">42883_t:CDS:1</fullName>
    </submittedName>
</protein>
<proteinExistence type="predicted"/>
<feature type="non-terminal residue" evidence="1">
    <location>
        <position position="1"/>
    </location>
</feature>